<feature type="non-terminal residue" evidence="8">
    <location>
        <position position="1"/>
    </location>
</feature>
<evidence type="ECO:0000256" key="1">
    <source>
        <dbReference type="ARBA" id="ARBA00004651"/>
    </source>
</evidence>
<evidence type="ECO:0000256" key="4">
    <source>
        <dbReference type="ARBA" id="ARBA00022989"/>
    </source>
</evidence>
<accession>X0VVB8</accession>
<evidence type="ECO:0000256" key="3">
    <source>
        <dbReference type="ARBA" id="ARBA00022692"/>
    </source>
</evidence>
<dbReference type="AlphaFoldDB" id="X0VVB8"/>
<gene>
    <name evidence="8" type="ORF">S01H1_49449</name>
</gene>
<comment type="subcellular location">
    <subcellularLocation>
        <location evidence="1">Cell membrane</location>
        <topology evidence="1">Multi-pass membrane protein</topology>
    </subcellularLocation>
</comment>
<dbReference type="GO" id="GO:0005886">
    <property type="term" value="C:plasma membrane"/>
    <property type="evidence" value="ECO:0007669"/>
    <property type="project" value="UniProtKB-SubCell"/>
</dbReference>
<protein>
    <recommendedName>
        <fullName evidence="7">ABC3 transporter permease C-terminal domain-containing protein</fullName>
    </recommendedName>
</protein>
<sequence length="262" mass="29035">GMVNEVNLVLEAGTDPTQALSEVSRILRRYSIIRLISKDEPIAISTRKIDIIQGVRTAYMIEREDQLSNNLLKQDVDGFRQLAVLFPLLFLSMAALAIYTLLNRLVESQRTQIGLMQALGYGRLQILFHYMGFALAVGVIGSVLGALLGHAIANFLTGVYAAQLKLPFIVVEPHWYVVGLGLIIGIIVPLTAGLLPAWATIRMRPAEAMRPPVPRAGHHTLLKVLLPFVSWLPSILKLPLRNFFRNLRRSFFMAMGVASAIV</sequence>
<keyword evidence="2" id="KW-1003">Cell membrane</keyword>
<evidence type="ECO:0000259" key="7">
    <source>
        <dbReference type="Pfam" id="PF02687"/>
    </source>
</evidence>
<dbReference type="EMBL" id="BARS01031815">
    <property type="protein sequence ID" value="GAG22369.1"/>
    <property type="molecule type" value="Genomic_DNA"/>
</dbReference>
<evidence type="ECO:0000256" key="5">
    <source>
        <dbReference type="ARBA" id="ARBA00023136"/>
    </source>
</evidence>
<feature type="transmembrane region" description="Helical" evidence="6">
    <location>
        <begin position="173"/>
        <end position="199"/>
    </location>
</feature>
<keyword evidence="3 6" id="KW-0812">Transmembrane</keyword>
<comment type="caution">
    <text evidence="8">The sequence shown here is derived from an EMBL/GenBank/DDBJ whole genome shotgun (WGS) entry which is preliminary data.</text>
</comment>
<feature type="domain" description="ABC3 transporter permease C-terminal" evidence="7">
    <location>
        <begin position="85"/>
        <end position="204"/>
    </location>
</feature>
<dbReference type="PANTHER" id="PTHR30287">
    <property type="entry name" value="MEMBRANE COMPONENT OF PREDICTED ABC SUPERFAMILY METABOLITE UPTAKE TRANSPORTER"/>
    <property type="match status" value="1"/>
</dbReference>
<feature type="non-terminal residue" evidence="8">
    <location>
        <position position="262"/>
    </location>
</feature>
<reference evidence="8" key="1">
    <citation type="journal article" date="2014" name="Front. Microbiol.">
        <title>High frequency of phylogenetically diverse reductive dehalogenase-homologous genes in deep subseafloor sedimentary metagenomes.</title>
        <authorList>
            <person name="Kawai M."/>
            <person name="Futagami T."/>
            <person name="Toyoda A."/>
            <person name="Takaki Y."/>
            <person name="Nishi S."/>
            <person name="Hori S."/>
            <person name="Arai W."/>
            <person name="Tsubouchi T."/>
            <person name="Morono Y."/>
            <person name="Uchiyama I."/>
            <person name="Ito T."/>
            <person name="Fujiyama A."/>
            <person name="Inagaki F."/>
            <person name="Takami H."/>
        </authorList>
    </citation>
    <scope>NUCLEOTIDE SEQUENCE</scope>
    <source>
        <strain evidence="8">Expedition CK06-06</strain>
    </source>
</reference>
<evidence type="ECO:0000313" key="8">
    <source>
        <dbReference type="EMBL" id="GAG22369.1"/>
    </source>
</evidence>
<organism evidence="8">
    <name type="scientific">marine sediment metagenome</name>
    <dbReference type="NCBI Taxonomy" id="412755"/>
    <lineage>
        <taxon>unclassified sequences</taxon>
        <taxon>metagenomes</taxon>
        <taxon>ecological metagenomes</taxon>
    </lineage>
</organism>
<keyword evidence="4 6" id="KW-1133">Transmembrane helix</keyword>
<proteinExistence type="predicted"/>
<dbReference type="InterPro" id="IPR003838">
    <property type="entry name" value="ABC3_permease_C"/>
</dbReference>
<evidence type="ECO:0000256" key="6">
    <source>
        <dbReference type="SAM" id="Phobius"/>
    </source>
</evidence>
<evidence type="ECO:0000256" key="2">
    <source>
        <dbReference type="ARBA" id="ARBA00022475"/>
    </source>
</evidence>
<feature type="transmembrane region" description="Helical" evidence="6">
    <location>
        <begin position="127"/>
        <end position="153"/>
    </location>
</feature>
<feature type="transmembrane region" description="Helical" evidence="6">
    <location>
        <begin position="82"/>
        <end position="106"/>
    </location>
</feature>
<dbReference type="PANTHER" id="PTHR30287:SF1">
    <property type="entry name" value="INNER MEMBRANE PROTEIN"/>
    <property type="match status" value="1"/>
</dbReference>
<dbReference type="InterPro" id="IPR038766">
    <property type="entry name" value="Membrane_comp_ABC_pdt"/>
</dbReference>
<dbReference type="Pfam" id="PF02687">
    <property type="entry name" value="FtsX"/>
    <property type="match status" value="1"/>
</dbReference>
<name>X0VVB8_9ZZZZ</name>
<keyword evidence="5 6" id="KW-0472">Membrane</keyword>